<accession>A0AAD3CT35</accession>
<comment type="caution">
    <text evidence="9">The sequence shown here is derived from an EMBL/GenBank/DDBJ whole genome shotgun (WGS) entry which is preliminary data.</text>
</comment>
<feature type="transmembrane region" description="Helical" evidence="8">
    <location>
        <begin position="82"/>
        <end position="101"/>
    </location>
</feature>
<dbReference type="CDD" id="cd13957">
    <property type="entry name" value="PT_UbiA_Cox10"/>
    <property type="match status" value="1"/>
</dbReference>
<feature type="transmembrane region" description="Helical" evidence="8">
    <location>
        <begin position="107"/>
        <end position="127"/>
    </location>
</feature>
<name>A0AAD3CT35_9STRA</name>
<dbReference type="InterPro" id="IPR000537">
    <property type="entry name" value="UbiA_prenyltransferase"/>
</dbReference>
<evidence type="ECO:0000256" key="5">
    <source>
        <dbReference type="ARBA" id="ARBA00023133"/>
    </source>
</evidence>
<dbReference type="InterPro" id="IPR044878">
    <property type="entry name" value="UbiA_sf"/>
</dbReference>
<gene>
    <name evidence="9" type="ORF">CTEN210_08053</name>
</gene>
<feature type="transmembrane region" description="Helical" evidence="8">
    <location>
        <begin position="293"/>
        <end position="315"/>
    </location>
</feature>
<keyword evidence="5" id="KW-0350">Heme biosynthesis</keyword>
<reference evidence="9 10" key="1">
    <citation type="journal article" date="2021" name="Sci. Rep.">
        <title>The genome of the diatom Chaetoceros tenuissimus carries an ancient integrated fragment of an extant virus.</title>
        <authorList>
            <person name="Hongo Y."/>
            <person name="Kimura K."/>
            <person name="Takaki Y."/>
            <person name="Yoshida Y."/>
            <person name="Baba S."/>
            <person name="Kobayashi G."/>
            <person name="Nagasaki K."/>
            <person name="Hano T."/>
            <person name="Tomaru Y."/>
        </authorList>
    </citation>
    <scope>NUCLEOTIDE SEQUENCE [LARGE SCALE GENOMIC DNA]</scope>
    <source>
        <strain evidence="9 10">NIES-3715</strain>
    </source>
</reference>
<evidence type="ECO:0000256" key="3">
    <source>
        <dbReference type="ARBA" id="ARBA00022692"/>
    </source>
</evidence>
<evidence type="ECO:0000256" key="2">
    <source>
        <dbReference type="ARBA" id="ARBA00022679"/>
    </source>
</evidence>
<keyword evidence="3 8" id="KW-0812">Transmembrane</keyword>
<dbReference type="GO" id="GO:0016020">
    <property type="term" value="C:membrane"/>
    <property type="evidence" value="ECO:0007669"/>
    <property type="project" value="UniProtKB-SubCell"/>
</dbReference>
<protein>
    <recommendedName>
        <fullName evidence="7">Heme O synthase</fullName>
    </recommendedName>
</protein>
<dbReference type="AlphaFoldDB" id="A0AAD3CT35"/>
<feature type="transmembrane region" description="Helical" evidence="8">
    <location>
        <begin position="148"/>
        <end position="170"/>
    </location>
</feature>
<dbReference type="InterPro" id="IPR006369">
    <property type="entry name" value="Protohaem_IX_farnesylTrfase"/>
</dbReference>
<keyword evidence="10" id="KW-1185">Reference proteome</keyword>
<feature type="transmembrane region" description="Helical" evidence="8">
    <location>
        <begin position="335"/>
        <end position="352"/>
    </location>
</feature>
<evidence type="ECO:0000256" key="7">
    <source>
        <dbReference type="ARBA" id="ARBA00030253"/>
    </source>
</evidence>
<keyword evidence="2" id="KW-0808">Transferase</keyword>
<keyword evidence="6 8" id="KW-0472">Membrane</keyword>
<dbReference type="PANTHER" id="PTHR43448:SF2">
    <property type="entry name" value="PROTOHEME IX FARNESYLTRANSFERASE, MITOCHONDRIAL"/>
    <property type="match status" value="1"/>
</dbReference>
<dbReference type="Pfam" id="PF01040">
    <property type="entry name" value="UbiA"/>
    <property type="match status" value="1"/>
</dbReference>
<comment type="subcellular location">
    <subcellularLocation>
        <location evidence="1">Membrane</location>
        <topology evidence="1">Multi-pass membrane protein</topology>
    </subcellularLocation>
</comment>
<evidence type="ECO:0000256" key="1">
    <source>
        <dbReference type="ARBA" id="ARBA00004141"/>
    </source>
</evidence>
<keyword evidence="4 8" id="KW-1133">Transmembrane helix</keyword>
<evidence type="ECO:0000313" key="9">
    <source>
        <dbReference type="EMBL" id="GFH51577.1"/>
    </source>
</evidence>
<evidence type="ECO:0000256" key="8">
    <source>
        <dbReference type="SAM" id="Phobius"/>
    </source>
</evidence>
<evidence type="ECO:0000256" key="6">
    <source>
        <dbReference type="ARBA" id="ARBA00023136"/>
    </source>
</evidence>
<feature type="transmembrane region" description="Helical" evidence="8">
    <location>
        <begin position="176"/>
        <end position="195"/>
    </location>
</feature>
<feature type="transmembrane region" description="Helical" evidence="8">
    <location>
        <begin position="233"/>
        <end position="253"/>
    </location>
</feature>
<dbReference type="NCBIfam" id="TIGR01473">
    <property type="entry name" value="cyoE_ctaB"/>
    <property type="match status" value="1"/>
</dbReference>
<feature type="transmembrane region" description="Helical" evidence="8">
    <location>
        <begin position="202"/>
        <end position="221"/>
    </location>
</feature>
<dbReference type="GO" id="GO:0005739">
    <property type="term" value="C:mitochondrion"/>
    <property type="evidence" value="ECO:0007669"/>
    <property type="project" value="TreeGrafter"/>
</dbReference>
<evidence type="ECO:0000313" key="10">
    <source>
        <dbReference type="Proteomes" id="UP001054902"/>
    </source>
</evidence>
<dbReference type="Proteomes" id="UP001054902">
    <property type="component" value="Unassembled WGS sequence"/>
</dbReference>
<proteinExistence type="predicted"/>
<organism evidence="9 10">
    <name type="scientific">Chaetoceros tenuissimus</name>
    <dbReference type="NCBI Taxonomy" id="426638"/>
    <lineage>
        <taxon>Eukaryota</taxon>
        <taxon>Sar</taxon>
        <taxon>Stramenopiles</taxon>
        <taxon>Ochrophyta</taxon>
        <taxon>Bacillariophyta</taxon>
        <taxon>Coscinodiscophyceae</taxon>
        <taxon>Chaetocerotophycidae</taxon>
        <taxon>Chaetocerotales</taxon>
        <taxon>Chaetocerotaceae</taxon>
        <taxon>Chaetoceros</taxon>
    </lineage>
</organism>
<dbReference type="GO" id="GO:0008495">
    <property type="term" value="F:protoheme IX farnesyltransferase activity"/>
    <property type="evidence" value="ECO:0007669"/>
    <property type="project" value="InterPro"/>
</dbReference>
<evidence type="ECO:0000256" key="4">
    <source>
        <dbReference type="ARBA" id="ARBA00022989"/>
    </source>
</evidence>
<dbReference type="Gene3D" id="1.10.357.140">
    <property type="entry name" value="UbiA prenyltransferase"/>
    <property type="match status" value="1"/>
</dbReference>
<dbReference type="PANTHER" id="PTHR43448">
    <property type="entry name" value="PROTOHEME IX FARNESYLTRANSFERASE, MITOCHONDRIAL"/>
    <property type="match status" value="1"/>
</dbReference>
<dbReference type="GO" id="GO:0006784">
    <property type="term" value="P:heme A biosynthetic process"/>
    <property type="evidence" value="ECO:0007669"/>
    <property type="project" value="TreeGrafter"/>
</dbReference>
<dbReference type="EMBL" id="BLLK01000045">
    <property type="protein sequence ID" value="GFH51577.1"/>
    <property type="molecule type" value="Genomic_DNA"/>
</dbReference>
<sequence>MTSNSIYQRVRYLCSDQRILGHGSALCHFVRGRQQNVFSSARYFAHVPSDEEKRKDEATKVDKEITAMEYAHTISELSKARLSALVVSTSSFGYLAATVPISYSTLAAASLGTALCSSSASCLNQIFEQDRDARMKRTAKRPLVTKKVFSTNGAYALAATTGLAGGTTLYFGTDPITTALGVGNIAMYAGAYTFLKPRSEWNTWVGAIVGAVPPVMGYVAANNGSGLFDIEAAIIGGTLFLWQFPHFFALSWMHRKDYARGGFQMVATNDTEKGCATADLITKYTYYLSTMPILSTLSGVTNSMFAIEGLFLNGYAIYVARKFNEERSNGSARKVFLTSLWYLPCWMILFLLHSKKWREGIENDENIDEDLIDILKKKVDGIRQKGRENCPHEVLAFGVDKEGHLQSENNSENLEKQCPVPLVGRNTDKHTS</sequence>